<dbReference type="InterPro" id="IPR006439">
    <property type="entry name" value="HAD-SF_hydro_IA"/>
</dbReference>
<sequence length="234" mass="25509">MGRPQAIFWDMDGTLTDSEPLWEKATYRMAALLGRELTPEVRERTVGASFPNTFRICCEWAGFTPAHGDYERYRDDSFKYVASLYQSEDTVFPGVRALLSELQADGVPMFVTTNTERAVAIDVVESIGRSYFVDVICGDDVPVGKPDPAMYLEAARRAGAPPADCLVLEDSATGMRAAVDAGCRTIGLPLDDTVTVPAAAVPIATLRGDDPRARHLDGVAAADLYRWFAQLPTP</sequence>
<dbReference type="EMBL" id="VHIR01000012">
    <property type="protein sequence ID" value="TQE43133.1"/>
    <property type="molecule type" value="Genomic_DNA"/>
</dbReference>
<dbReference type="SFLD" id="SFLDG01129">
    <property type="entry name" value="C1.5:_HAD__Beta-PGM__Phosphata"/>
    <property type="match status" value="1"/>
</dbReference>
<dbReference type="InterPro" id="IPR023214">
    <property type="entry name" value="HAD_sf"/>
</dbReference>
<dbReference type="PANTHER" id="PTHR18901">
    <property type="entry name" value="2-DEOXYGLUCOSE-6-PHOSPHATE PHOSPHATASE 2"/>
    <property type="match status" value="1"/>
</dbReference>
<accession>A0A540R5W9</accession>
<dbReference type="SFLD" id="SFLDG01135">
    <property type="entry name" value="C1.5.6:_HAD__Beta-PGM__Phospha"/>
    <property type="match status" value="1"/>
</dbReference>
<dbReference type="InterPro" id="IPR023198">
    <property type="entry name" value="PGP-like_dom2"/>
</dbReference>
<dbReference type="SUPFAM" id="SSF56784">
    <property type="entry name" value="HAD-like"/>
    <property type="match status" value="1"/>
</dbReference>
<reference evidence="1 2" key="1">
    <citation type="submission" date="2019-06" db="EMBL/GenBank/DDBJ databases">
        <title>Draft genome of C. phoceense Strain 272.</title>
        <authorList>
            <person name="Pacheco L.G.C."/>
            <person name="Barberis C.M."/>
            <person name="Almuzara M.N."/>
            <person name="Traglia G.M."/>
            <person name="Santos C.S."/>
            <person name="Rocha D.J.P.G."/>
            <person name="Aguiar E.R.G.R."/>
            <person name="Vay C.A."/>
        </authorList>
    </citation>
    <scope>NUCLEOTIDE SEQUENCE [LARGE SCALE GENOMIC DNA]</scope>
    <source>
        <strain evidence="1 2">272</strain>
    </source>
</reference>
<gene>
    <name evidence="1" type="ORF">EJK80_08975</name>
</gene>
<dbReference type="InterPro" id="IPR036412">
    <property type="entry name" value="HAD-like_sf"/>
</dbReference>
<dbReference type="SFLD" id="SFLDS00003">
    <property type="entry name" value="Haloacid_Dehalogenase"/>
    <property type="match status" value="1"/>
</dbReference>
<dbReference type="Proteomes" id="UP000318080">
    <property type="component" value="Unassembled WGS sequence"/>
</dbReference>
<dbReference type="AlphaFoldDB" id="A0A540R5W9"/>
<dbReference type="NCBIfam" id="TIGR01509">
    <property type="entry name" value="HAD-SF-IA-v3"/>
    <property type="match status" value="1"/>
</dbReference>
<comment type="caution">
    <text evidence="1">The sequence shown here is derived from an EMBL/GenBank/DDBJ whole genome shotgun (WGS) entry which is preliminary data.</text>
</comment>
<organism evidence="1 2">
    <name type="scientific">Corynebacterium phoceense</name>
    <dbReference type="NCBI Taxonomy" id="1686286"/>
    <lineage>
        <taxon>Bacteria</taxon>
        <taxon>Bacillati</taxon>
        <taxon>Actinomycetota</taxon>
        <taxon>Actinomycetes</taxon>
        <taxon>Mycobacteriales</taxon>
        <taxon>Corynebacteriaceae</taxon>
        <taxon>Corynebacterium</taxon>
    </lineage>
</organism>
<dbReference type="NCBIfam" id="TIGR01549">
    <property type="entry name" value="HAD-SF-IA-v1"/>
    <property type="match status" value="1"/>
</dbReference>
<proteinExistence type="predicted"/>
<dbReference type="PANTHER" id="PTHR18901:SF38">
    <property type="entry name" value="PSEUDOURIDINE-5'-PHOSPHATASE"/>
    <property type="match status" value="1"/>
</dbReference>
<dbReference type="Pfam" id="PF00702">
    <property type="entry name" value="Hydrolase"/>
    <property type="match status" value="1"/>
</dbReference>
<dbReference type="CDD" id="cd07505">
    <property type="entry name" value="HAD_BPGM-like"/>
    <property type="match status" value="1"/>
</dbReference>
<keyword evidence="2" id="KW-1185">Reference proteome</keyword>
<evidence type="ECO:0000313" key="2">
    <source>
        <dbReference type="Proteomes" id="UP000318080"/>
    </source>
</evidence>
<protein>
    <submittedName>
        <fullName evidence="1">HAD family phosphatase</fullName>
    </submittedName>
</protein>
<name>A0A540R5W9_9CORY</name>
<dbReference type="STRING" id="1686286.GCA_900092335_01809"/>
<evidence type="ECO:0000313" key="1">
    <source>
        <dbReference type="EMBL" id="TQE43133.1"/>
    </source>
</evidence>
<dbReference type="Gene3D" id="1.10.150.240">
    <property type="entry name" value="Putative phosphatase, domain 2"/>
    <property type="match status" value="1"/>
</dbReference>
<dbReference type="RefSeq" id="WP_141629068.1">
    <property type="nucleotide sequence ID" value="NZ_JADPQA010000012.1"/>
</dbReference>
<dbReference type="Gene3D" id="3.40.50.1000">
    <property type="entry name" value="HAD superfamily/HAD-like"/>
    <property type="match status" value="1"/>
</dbReference>
<dbReference type="PRINTS" id="PR00413">
    <property type="entry name" value="HADHALOGNASE"/>
</dbReference>